<name>A0A1H1KK03_9BURK</name>
<gene>
    <name evidence="2" type="ORF">SAMN05445850_8336</name>
</gene>
<keyword evidence="3" id="KW-1185">Reference proteome</keyword>
<feature type="region of interest" description="Disordered" evidence="1">
    <location>
        <begin position="167"/>
        <end position="188"/>
    </location>
</feature>
<reference evidence="3" key="1">
    <citation type="submission" date="2016-10" db="EMBL/GenBank/DDBJ databases">
        <authorList>
            <person name="Varghese N."/>
            <person name="Submissions S."/>
        </authorList>
    </citation>
    <scope>NUCLEOTIDE SEQUENCE [LARGE SCALE GENOMIC DNA]</scope>
    <source>
        <strain evidence="3">DUS833</strain>
    </source>
</reference>
<protein>
    <submittedName>
        <fullName evidence="2">Uncharacterized protein</fullName>
    </submittedName>
</protein>
<evidence type="ECO:0000256" key="1">
    <source>
        <dbReference type="SAM" id="MobiDB-lite"/>
    </source>
</evidence>
<accession>A0A1H1KK03</accession>
<dbReference type="AlphaFoldDB" id="A0A1H1KK03"/>
<evidence type="ECO:0000313" key="2">
    <source>
        <dbReference type="EMBL" id="SDR62658.1"/>
    </source>
</evidence>
<dbReference type="EMBL" id="FNKX01000005">
    <property type="protein sequence ID" value="SDR62658.1"/>
    <property type="molecule type" value="Genomic_DNA"/>
</dbReference>
<organism evidence="2 3">
    <name type="scientific">Paraburkholderia tuberum</name>
    <dbReference type="NCBI Taxonomy" id="157910"/>
    <lineage>
        <taxon>Bacteria</taxon>
        <taxon>Pseudomonadati</taxon>
        <taxon>Pseudomonadota</taxon>
        <taxon>Betaproteobacteria</taxon>
        <taxon>Burkholderiales</taxon>
        <taxon>Burkholderiaceae</taxon>
        <taxon>Paraburkholderia</taxon>
    </lineage>
</organism>
<evidence type="ECO:0000313" key="3">
    <source>
        <dbReference type="Proteomes" id="UP000199365"/>
    </source>
</evidence>
<feature type="compositionally biased region" description="Polar residues" evidence="1">
    <location>
        <begin position="172"/>
        <end position="188"/>
    </location>
</feature>
<sequence length="188" mass="20797">MKYHRFNPESKALSLAQRIVIQGDVRRNCIYTCGVFGFTVLALSWLQRRDQTPQFKQFFHTKQGASGGDHVEWVLADDARPAGGQRPQSAIRVVKPNPVLMPVPGVKDQFEFLQMKGMVRMSYLKTSAFNVTHGRSCLRTPTPCASHSSLPWSASCWRALTSIHMSRPGVRSSHSSKAGTTPPASIAA</sequence>
<dbReference type="Proteomes" id="UP000199365">
    <property type="component" value="Unassembled WGS sequence"/>
</dbReference>
<proteinExistence type="predicted"/>